<feature type="signal peptide" evidence="2">
    <location>
        <begin position="1"/>
        <end position="24"/>
    </location>
</feature>
<keyword evidence="4" id="KW-1185">Reference proteome</keyword>
<dbReference type="InParanoid" id="A0A1V8SID2"/>
<feature type="chain" id="PRO_5012076742" description="Tyrosinase copper-binding domain-containing protein" evidence="2">
    <location>
        <begin position="25"/>
        <end position="135"/>
    </location>
</feature>
<proteinExistence type="predicted"/>
<dbReference type="AlphaFoldDB" id="A0A1V8SID2"/>
<evidence type="ECO:0008006" key="5">
    <source>
        <dbReference type="Google" id="ProtNLM"/>
    </source>
</evidence>
<feature type="compositionally biased region" description="Polar residues" evidence="1">
    <location>
        <begin position="22"/>
        <end position="32"/>
    </location>
</feature>
<dbReference type="Proteomes" id="UP000192596">
    <property type="component" value="Unassembled WGS sequence"/>
</dbReference>
<sequence>MKSLMFALTGGTLLTLMSTAPVSASPTANDPQAGQGLVAARSATQQDDISGLRIGFARLHDRSLPEDVHQDKHHDFHNHLNHDDNEDGQQVNFVAIHRFSMYLLLQDHVFDLQVEQGYHPLHDFEQDHDTMYHLD</sequence>
<organism evidence="3 4">
    <name type="scientific">Cryoendolithus antarcticus</name>
    <dbReference type="NCBI Taxonomy" id="1507870"/>
    <lineage>
        <taxon>Eukaryota</taxon>
        <taxon>Fungi</taxon>
        <taxon>Dikarya</taxon>
        <taxon>Ascomycota</taxon>
        <taxon>Pezizomycotina</taxon>
        <taxon>Dothideomycetes</taxon>
        <taxon>Dothideomycetidae</taxon>
        <taxon>Cladosporiales</taxon>
        <taxon>Cladosporiaceae</taxon>
        <taxon>Cryoendolithus</taxon>
    </lineage>
</organism>
<dbReference type="EMBL" id="NAJO01000043">
    <property type="protein sequence ID" value="OQN98914.1"/>
    <property type="molecule type" value="Genomic_DNA"/>
</dbReference>
<reference evidence="4" key="1">
    <citation type="submission" date="2017-03" db="EMBL/GenBank/DDBJ databases">
        <title>Genomes of endolithic fungi from Antarctica.</title>
        <authorList>
            <person name="Coleine C."/>
            <person name="Masonjones S."/>
            <person name="Stajich J.E."/>
        </authorList>
    </citation>
    <scope>NUCLEOTIDE SEQUENCE [LARGE SCALE GENOMIC DNA]</scope>
    <source>
        <strain evidence="4">CCFEE 5527</strain>
    </source>
</reference>
<evidence type="ECO:0000256" key="1">
    <source>
        <dbReference type="SAM" id="MobiDB-lite"/>
    </source>
</evidence>
<evidence type="ECO:0000313" key="4">
    <source>
        <dbReference type="Proteomes" id="UP000192596"/>
    </source>
</evidence>
<evidence type="ECO:0000256" key="2">
    <source>
        <dbReference type="SAM" id="SignalP"/>
    </source>
</evidence>
<feature type="region of interest" description="Disordered" evidence="1">
    <location>
        <begin position="22"/>
        <end position="42"/>
    </location>
</feature>
<name>A0A1V8SID2_9PEZI</name>
<keyword evidence="2" id="KW-0732">Signal</keyword>
<gene>
    <name evidence="3" type="ORF">B0A48_15260</name>
</gene>
<protein>
    <recommendedName>
        <fullName evidence="5">Tyrosinase copper-binding domain-containing protein</fullName>
    </recommendedName>
</protein>
<accession>A0A1V8SID2</accession>
<comment type="caution">
    <text evidence="3">The sequence shown here is derived from an EMBL/GenBank/DDBJ whole genome shotgun (WGS) entry which is preliminary data.</text>
</comment>
<evidence type="ECO:0000313" key="3">
    <source>
        <dbReference type="EMBL" id="OQN98914.1"/>
    </source>
</evidence>